<dbReference type="SUPFAM" id="SSF75005">
    <property type="entry name" value="Arabinanase/levansucrase/invertase"/>
    <property type="match status" value="1"/>
</dbReference>
<accession>A0AAE9XNK4</accession>
<keyword evidence="2" id="KW-1185">Reference proteome</keyword>
<dbReference type="EMBL" id="CP116805">
    <property type="protein sequence ID" value="WCL53441.1"/>
    <property type="molecule type" value="Genomic_DNA"/>
</dbReference>
<evidence type="ECO:0000313" key="2">
    <source>
        <dbReference type="Proteomes" id="UP001217500"/>
    </source>
</evidence>
<dbReference type="Gene3D" id="2.115.10.20">
    <property type="entry name" value="Glycosyl hydrolase domain, family 43"/>
    <property type="match status" value="1"/>
</dbReference>
<name>A0AAE9XNK4_9PROT</name>
<protein>
    <submittedName>
        <fullName evidence="1">Uncharacterized protein</fullName>
    </submittedName>
</protein>
<evidence type="ECO:0000313" key="1">
    <source>
        <dbReference type="EMBL" id="WCL53441.1"/>
    </source>
</evidence>
<organism evidence="1 2">
    <name type="scientific">Gimibacter soli</name>
    <dbReference type="NCBI Taxonomy" id="3024400"/>
    <lineage>
        <taxon>Bacteria</taxon>
        <taxon>Pseudomonadati</taxon>
        <taxon>Pseudomonadota</taxon>
        <taxon>Alphaproteobacteria</taxon>
        <taxon>Kordiimonadales</taxon>
        <taxon>Temperatibacteraceae</taxon>
        <taxon>Gimibacter</taxon>
    </lineage>
</organism>
<dbReference type="InterPro" id="IPR023296">
    <property type="entry name" value="Glyco_hydro_beta-prop_sf"/>
</dbReference>
<dbReference type="AlphaFoldDB" id="A0AAE9XNK4"/>
<dbReference type="RefSeq" id="WP_289502953.1">
    <property type="nucleotide sequence ID" value="NZ_CP116805.1"/>
</dbReference>
<reference evidence="1" key="1">
    <citation type="submission" date="2023-01" db="EMBL/GenBank/DDBJ databases">
        <title>The genome sequence of Kordiimonadaceae bacterium 6D33.</title>
        <authorList>
            <person name="Liu Y."/>
        </authorList>
    </citation>
    <scope>NUCLEOTIDE SEQUENCE</scope>
    <source>
        <strain evidence="1">6D33</strain>
    </source>
</reference>
<dbReference type="KEGG" id="gso:PH603_12920"/>
<dbReference type="Proteomes" id="UP001217500">
    <property type="component" value="Chromosome"/>
</dbReference>
<sequence length="359" mass="39445">MTSPFYVDIPPPNPTVFVNGICHPNLWLWDSWTAHDQSSLHLYCLALNRLARDGSAIQPGDRNNYPFHIRHFLSEDDGISWRDLGVVAKPGGTADGADGRNVWSGSVLHSRTGKWLFGYTGLREVTDDRQFLQTICIADGATPNAISGWSPKPVSCPLRDYDSILAAGYYLGTKEKLGSNAGEAGGPILAWRDPYLFYDRDGILNAVWAAKLGPTKPAVARATIGETEDGFVIDRLFAPIALPDAADFTQAEVPKIYLDTAGDQYLMLISACDRLYEGQPNAEVTMEMRLYKSRELEGPWLPHGSEGSRLPELRDLFGASIISKGFSPEELVFLGPYTENAGPVRQLSFAPPARQKQTA</sequence>
<proteinExistence type="predicted"/>
<gene>
    <name evidence="1" type="ORF">PH603_12920</name>
</gene>